<dbReference type="InterPro" id="IPR011611">
    <property type="entry name" value="PfkB_dom"/>
</dbReference>
<dbReference type="InterPro" id="IPR029056">
    <property type="entry name" value="Ribokinase-like"/>
</dbReference>
<feature type="domain" description="Carbohydrate kinase PfkB" evidence="1">
    <location>
        <begin position="67"/>
        <end position="347"/>
    </location>
</feature>
<sequence length="371" mass="36896">MRLHYLAPALAAAACALTPARLRSNFRPRLRSTISMSTKEPGVVLGLNAAFQRRVAFEKPLVIGAVNRAAESGGGVGGKGQGAYLAAAAARPGSVALAQFYGGDAGDALAEALRKRASGADEALWIRTASQTRICTTLVADGNATEIVEPSGAVTATELDALRAALASRTAPGLLAAGSLPPGVPADFYSTCAAATLAQGGKFLIDAVAGLEDAVAAAASVGARMVLKVNARELLLAAGDPLAAGAADSVDDPARTAHAARALAAKLSSDALAAILWTDGPHPGGALVGDAVYALAGPSLSEFGPVLSPIGAGDTVAGTTFAKWLENDDPVGAFAYGLACGAASCLTAENAVFDADVAAAIHAKTVVTKTS</sequence>
<accession>A0A8J2WWE2</accession>
<organism evidence="2 3">
    <name type="scientific">Pelagomonas calceolata</name>
    <dbReference type="NCBI Taxonomy" id="35677"/>
    <lineage>
        <taxon>Eukaryota</taxon>
        <taxon>Sar</taxon>
        <taxon>Stramenopiles</taxon>
        <taxon>Ochrophyta</taxon>
        <taxon>Pelagophyceae</taxon>
        <taxon>Pelagomonadales</taxon>
        <taxon>Pelagomonadaceae</taxon>
        <taxon>Pelagomonas</taxon>
    </lineage>
</organism>
<dbReference type="SUPFAM" id="SSF53613">
    <property type="entry name" value="Ribokinase-like"/>
    <property type="match status" value="1"/>
</dbReference>
<protein>
    <recommendedName>
        <fullName evidence="1">Carbohydrate kinase PfkB domain-containing protein</fullName>
    </recommendedName>
</protein>
<evidence type="ECO:0000313" key="2">
    <source>
        <dbReference type="EMBL" id="CAH0368470.1"/>
    </source>
</evidence>
<dbReference type="Gene3D" id="3.40.1190.20">
    <property type="match status" value="1"/>
</dbReference>
<dbReference type="PROSITE" id="PS51257">
    <property type="entry name" value="PROKAR_LIPOPROTEIN"/>
    <property type="match status" value="1"/>
</dbReference>
<dbReference type="Proteomes" id="UP000789595">
    <property type="component" value="Unassembled WGS sequence"/>
</dbReference>
<gene>
    <name evidence="2" type="ORF">PECAL_2P15360</name>
</gene>
<dbReference type="PANTHER" id="PTHR46566">
    <property type="entry name" value="1-PHOSPHOFRUCTOKINASE-RELATED"/>
    <property type="match status" value="1"/>
</dbReference>
<dbReference type="AlphaFoldDB" id="A0A8J2WWE2"/>
<name>A0A8J2WWE2_9STRA</name>
<dbReference type="Pfam" id="PF00294">
    <property type="entry name" value="PfkB"/>
    <property type="match status" value="1"/>
</dbReference>
<dbReference type="OrthoDB" id="26487at2759"/>
<keyword evidence="3" id="KW-1185">Reference proteome</keyword>
<evidence type="ECO:0000313" key="3">
    <source>
        <dbReference type="Proteomes" id="UP000789595"/>
    </source>
</evidence>
<comment type="caution">
    <text evidence="2">The sequence shown here is derived from an EMBL/GenBank/DDBJ whole genome shotgun (WGS) entry which is preliminary data.</text>
</comment>
<evidence type="ECO:0000259" key="1">
    <source>
        <dbReference type="Pfam" id="PF00294"/>
    </source>
</evidence>
<dbReference type="EMBL" id="CAKKNE010000002">
    <property type="protein sequence ID" value="CAH0368470.1"/>
    <property type="molecule type" value="Genomic_DNA"/>
</dbReference>
<dbReference type="PANTHER" id="PTHR46566:SF2">
    <property type="entry name" value="ATP-DEPENDENT 6-PHOSPHOFRUCTOKINASE ISOZYME 2"/>
    <property type="match status" value="1"/>
</dbReference>
<reference evidence="2" key="1">
    <citation type="submission" date="2021-11" db="EMBL/GenBank/DDBJ databases">
        <authorList>
            <consortium name="Genoscope - CEA"/>
            <person name="William W."/>
        </authorList>
    </citation>
    <scope>NUCLEOTIDE SEQUENCE</scope>
</reference>
<proteinExistence type="predicted"/>